<dbReference type="PANTHER" id="PTHR13239:SF4">
    <property type="entry name" value="AT25231P"/>
    <property type="match status" value="1"/>
</dbReference>
<gene>
    <name evidence="3" type="ORF">L596_002815</name>
</gene>
<evidence type="ECO:0000256" key="1">
    <source>
        <dbReference type="SAM" id="Phobius"/>
    </source>
</evidence>
<dbReference type="InterPro" id="IPR012486">
    <property type="entry name" value="Far11/STRP_N"/>
</dbReference>
<keyword evidence="4" id="KW-1185">Reference proteome</keyword>
<reference evidence="3 4" key="2">
    <citation type="journal article" date="2019" name="G3 (Bethesda)">
        <title>Hybrid Assembly of the Genome of the Entomopathogenic Nematode Steinernema carpocapsae Identifies the X-Chromosome.</title>
        <authorList>
            <person name="Serra L."/>
            <person name="Macchietto M."/>
            <person name="Macias-Munoz A."/>
            <person name="McGill C.J."/>
            <person name="Rodriguez I.M."/>
            <person name="Rodriguez B."/>
            <person name="Murad R."/>
            <person name="Mortazavi A."/>
        </authorList>
    </citation>
    <scope>NUCLEOTIDE SEQUENCE [LARGE SCALE GENOMIC DNA]</scope>
    <source>
        <strain evidence="3 4">ALL</strain>
    </source>
</reference>
<dbReference type="GO" id="GO:0005829">
    <property type="term" value="C:cytosol"/>
    <property type="evidence" value="ECO:0007669"/>
    <property type="project" value="TreeGrafter"/>
</dbReference>
<dbReference type="Pfam" id="PF07923">
    <property type="entry name" value="N1221"/>
    <property type="match status" value="1"/>
</dbReference>
<dbReference type="AlphaFoldDB" id="A0A4U8UR82"/>
<feature type="domain" description="Far11/STRP N-terminal" evidence="2">
    <location>
        <begin position="131"/>
        <end position="278"/>
    </location>
</feature>
<accession>A0A4U8UR82</accession>
<dbReference type="PANTHER" id="PTHR13239">
    <property type="entry name" value="PROTEIN REQUIRED FOR HYPHAL ANASTOMOSIS HAM-2"/>
    <property type="match status" value="1"/>
</dbReference>
<protein>
    <recommendedName>
        <fullName evidence="2">Far11/STRP N-terminal domain-containing protein</fullName>
    </recommendedName>
</protein>
<name>A0A4U8UR82_STECR</name>
<evidence type="ECO:0000313" key="3">
    <source>
        <dbReference type="EMBL" id="TMS35404.1"/>
    </source>
</evidence>
<organism evidence="3 4">
    <name type="scientific">Steinernema carpocapsae</name>
    <name type="common">Entomopathogenic nematode</name>
    <dbReference type="NCBI Taxonomy" id="34508"/>
    <lineage>
        <taxon>Eukaryota</taxon>
        <taxon>Metazoa</taxon>
        <taxon>Ecdysozoa</taxon>
        <taxon>Nematoda</taxon>
        <taxon>Chromadorea</taxon>
        <taxon>Rhabditida</taxon>
        <taxon>Tylenchina</taxon>
        <taxon>Panagrolaimomorpha</taxon>
        <taxon>Strongyloidoidea</taxon>
        <taxon>Steinernematidae</taxon>
        <taxon>Steinernema</taxon>
    </lineage>
</organism>
<keyword evidence="1" id="KW-0812">Transmembrane</keyword>
<keyword evidence="1" id="KW-0472">Membrane</keyword>
<sequence length="292" mass="32908">MTDNENETKTSFVRRSVRPNFADDGTVAVSHLQRYCGVPFCCVVLVVFPIFFLFSQCRAFLSTLVSHSFLILFPVYGPSASKSEGSGEVELCESSLAQRRSAHLPKLKEISTKLRPSVDEPLTYTHNMDDVEFTYSDCDTHAAELSKLYTYSEMEDWATNVHLFRSYCRNRDLRPFWCTLMEDQKKSMIHDLISRLDSAQPDVRLEAARLVLYVLQGAYLDFVPDMENFDDNFEITDQFAAAAGIACFEDVGTGGHEDELLNAGVRNAFLLYSMGVLPGTVHNAHGRNRGPI</sequence>
<evidence type="ECO:0000259" key="2">
    <source>
        <dbReference type="Pfam" id="PF07923"/>
    </source>
</evidence>
<feature type="transmembrane region" description="Helical" evidence="1">
    <location>
        <begin position="32"/>
        <end position="52"/>
    </location>
</feature>
<proteinExistence type="predicted"/>
<dbReference type="STRING" id="34508.A0A4U8UR82"/>
<evidence type="ECO:0000313" key="4">
    <source>
        <dbReference type="Proteomes" id="UP000298663"/>
    </source>
</evidence>
<dbReference type="EMBL" id="AZBU02000001">
    <property type="protein sequence ID" value="TMS35404.1"/>
    <property type="molecule type" value="Genomic_DNA"/>
</dbReference>
<dbReference type="GO" id="GO:0007010">
    <property type="term" value="P:cytoskeleton organization"/>
    <property type="evidence" value="ECO:0007669"/>
    <property type="project" value="TreeGrafter"/>
</dbReference>
<dbReference type="OrthoDB" id="5856206at2759"/>
<dbReference type="InterPro" id="IPR040185">
    <property type="entry name" value="Far11/STRP"/>
</dbReference>
<comment type="caution">
    <text evidence="3">The sequence shown here is derived from an EMBL/GenBank/DDBJ whole genome shotgun (WGS) entry which is preliminary data.</text>
</comment>
<keyword evidence="1" id="KW-1133">Transmembrane helix</keyword>
<dbReference type="Proteomes" id="UP000298663">
    <property type="component" value="Unassembled WGS sequence"/>
</dbReference>
<reference evidence="3 4" key="1">
    <citation type="journal article" date="2015" name="Genome Biol.">
        <title>Comparative genomics of Steinernema reveals deeply conserved gene regulatory networks.</title>
        <authorList>
            <person name="Dillman A.R."/>
            <person name="Macchietto M."/>
            <person name="Porter C.F."/>
            <person name="Rogers A."/>
            <person name="Williams B."/>
            <person name="Antoshechkin I."/>
            <person name="Lee M.M."/>
            <person name="Goodwin Z."/>
            <person name="Lu X."/>
            <person name="Lewis E.E."/>
            <person name="Goodrich-Blair H."/>
            <person name="Stock S.P."/>
            <person name="Adams B.J."/>
            <person name="Sternberg P.W."/>
            <person name="Mortazavi A."/>
        </authorList>
    </citation>
    <scope>NUCLEOTIDE SEQUENCE [LARGE SCALE GENOMIC DNA]</scope>
    <source>
        <strain evidence="3 4">ALL</strain>
    </source>
</reference>